<reference evidence="2 3" key="1">
    <citation type="submission" date="2021-05" db="EMBL/GenBank/DDBJ databases">
        <title>Kineosporia and Streptomyces sp. nov. two new marine actinobacteria isolated from Coral.</title>
        <authorList>
            <person name="Buangrab K."/>
            <person name="Sutthacheep M."/>
            <person name="Yeemin T."/>
            <person name="Harunari E."/>
            <person name="Igarashi Y."/>
            <person name="Kanchanasin P."/>
            <person name="Tanasupawat S."/>
            <person name="Phongsopitanun W."/>
        </authorList>
    </citation>
    <scope>NUCLEOTIDE SEQUENCE [LARGE SCALE GENOMIC DNA]</scope>
    <source>
        <strain evidence="2 3">J2-2</strain>
    </source>
</reference>
<dbReference type="EMBL" id="JAHBAY010000004">
    <property type="protein sequence ID" value="MBT0769554.1"/>
    <property type="molecule type" value="Genomic_DNA"/>
</dbReference>
<keyword evidence="3" id="KW-1185">Reference proteome</keyword>
<comment type="caution">
    <text evidence="2">The sequence shown here is derived from an EMBL/GenBank/DDBJ whole genome shotgun (WGS) entry which is preliminary data.</text>
</comment>
<dbReference type="RefSeq" id="WP_214155855.1">
    <property type="nucleotide sequence ID" value="NZ_JAHBAY010000004.1"/>
</dbReference>
<gene>
    <name evidence="2" type="ORF">KIH74_11520</name>
</gene>
<dbReference type="Proteomes" id="UP001197247">
    <property type="component" value="Unassembled WGS sequence"/>
</dbReference>
<evidence type="ECO:0000313" key="2">
    <source>
        <dbReference type="EMBL" id="MBT0769554.1"/>
    </source>
</evidence>
<proteinExistence type="predicted"/>
<organism evidence="2 3">
    <name type="scientific">Kineosporia corallincola</name>
    <dbReference type="NCBI Taxonomy" id="2835133"/>
    <lineage>
        <taxon>Bacteria</taxon>
        <taxon>Bacillati</taxon>
        <taxon>Actinomycetota</taxon>
        <taxon>Actinomycetes</taxon>
        <taxon>Kineosporiales</taxon>
        <taxon>Kineosporiaceae</taxon>
        <taxon>Kineosporia</taxon>
    </lineage>
</organism>
<sequence length="95" mass="9898">MANKDTDNLVEQQGVNAGEPNPGAAPDQKPDPAQDSAQDSAQHDGPAQRPDPRQGLIGYPALKTDEQLTGGPVPEHQEDPGTKDGSSGQDEGLMD</sequence>
<protein>
    <submittedName>
        <fullName evidence="2">Uncharacterized protein</fullName>
    </submittedName>
</protein>
<feature type="region of interest" description="Disordered" evidence="1">
    <location>
        <begin position="1"/>
        <end position="95"/>
    </location>
</feature>
<evidence type="ECO:0000313" key="3">
    <source>
        <dbReference type="Proteomes" id="UP001197247"/>
    </source>
</evidence>
<evidence type="ECO:0000256" key="1">
    <source>
        <dbReference type="SAM" id="MobiDB-lite"/>
    </source>
</evidence>
<accession>A0ABS5TJ06</accession>
<name>A0ABS5TJ06_9ACTN</name>